<dbReference type="EMBL" id="LR796710">
    <property type="protein sequence ID" value="CAB4161221.1"/>
    <property type="molecule type" value="Genomic_DNA"/>
</dbReference>
<reference evidence="1" key="1">
    <citation type="submission" date="2020-04" db="EMBL/GenBank/DDBJ databases">
        <authorList>
            <person name="Chiriac C."/>
            <person name="Salcher M."/>
            <person name="Ghai R."/>
            <person name="Kavagutti S V."/>
        </authorList>
    </citation>
    <scope>NUCLEOTIDE SEQUENCE</scope>
</reference>
<evidence type="ECO:0000313" key="1">
    <source>
        <dbReference type="EMBL" id="CAB4161221.1"/>
    </source>
</evidence>
<protein>
    <submittedName>
        <fullName evidence="1">Uncharacterized protein</fullName>
    </submittedName>
</protein>
<name>A0A6J5NVA2_9CAUD</name>
<proteinExistence type="predicted"/>
<gene>
    <name evidence="1" type="ORF">UFOVP774_40</name>
</gene>
<accession>A0A6J5NVA2</accession>
<organism evidence="1">
    <name type="scientific">uncultured Caudovirales phage</name>
    <dbReference type="NCBI Taxonomy" id="2100421"/>
    <lineage>
        <taxon>Viruses</taxon>
        <taxon>Duplodnaviria</taxon>
        <taxon>Heunggongvirae</taxon>
        <taxon>Uroviricota</taxon>
        <taxon>Caudoviricetes</taxon>
        <taxon>Peduoviridae</taxon>
        <taxon>Maltschvirus</taxon>
        <taxon>Maltschvirus maltsch</taxon>
    </lineage>
</organism>
<sequence>MARYIRSQDEIKIFIDEMDNLILIQRSTDDDHKITISPANINNFMDVMQLVINDGYVGEENEMV</sequence>